<dbReference type="OrthoDB" id="9794512at2"/>
<keyword evidence="2" id="KW-1003">Cell membrane</keyword>
<dbReference type="GO" id="GO:0005886">
    <property type="term" value="C:plasma membrane"/>
    <property type="evidence" value="ECO:0007669"/>
    <property type="project" value="UniProtKB-SubCell"/>
</dbReference>
<dbReference type="AlphaFoldDB" id="A0A0X7K9I4"/>
<protein>
    <submittedName>
        <fullName evidence="7">ABC transporter permease</fullName>
    </submittedName>
</protein>
<evidence type="ECO:0000256" key="2">
    <source>
        <dbReference type="ARBA" id="ARBA00022475"/>
    </source>
</evidence>
<comment type="caution">
    <text evidence="7">The sequence shown here is derived from an EMBL/GenBank/DDBJ whole genome shotgun (WGS) entry which is preliminary data.</text>
</comment>
<feature type="transmembrane region" description="Helical" evidence="6">
    <location>
        <begin position="218"/>
        <end position="238"/>
    </location>
</feature>
<dbReference type="PANTHER" id="PTHR30294">
    <property type="entry name" value="MEMBRANE COMPONENT OF ABC TRANSPORTER YHHJ-RELATED"/>
    <property type="match status" value="1"/>
</dbReference>
<keyword evidence="4 6" id="KW-1133">Transmembrane helix</keyword>
<comment type="subcellular location">
    <subcellularLocation>
        <location evidence="1">Cell membrane</location>
        <topology evidence="1">Multi-pass membrane protein</topology>
    </subcellularLocation>
</comment>
<organism evidence="7 8">
    <name type="scientific">Pseudomonas palleroniana</name>
    <dbReference type="NCBI Taxonomy" id="191390"/>
    <lineage>
        <taxon>Bacteria</taxon>
        <taxon>Pseudomonadati</taxon>
        <taxon>Pseudomonadota</taxon>
        <taxon>Gammaproteobacteria</taxon>
        <taxon>Pseudomonadales</taxon>
        <taxon>Pseudomonadaceae</taxon>
        <taxon>Pseudomonas</taxon>
    </lineage>
</organism>
<evidence type="ECO:0000313" key="7">
    <source>
        <dbReference type="EMBL" id="KWU52266.1"/>
    </source>
</evidence>
<proteinExistence type="predicted"/>
<gene>
    <name evidence="7" type="ORF">AWV77_05410</name>
</gene>
<dbReference type="RefSeq" id="WP_060753244.1">
    <property type="nucleotide sequence ID" value="NZ_LRMR01000005.1"/>
</dbReference>
<evidence type="ECO:0000256" key="5">
    <source>
        <dbReference type="ARBA" id="ARBA00023136"/>
    </source>
</evidence>
<evidence type="ECO:0000256" key="6">
    <source>
        <dbReference type="SAM" id="Phobius"/>
    </source>
</evidence>
<evidence type="ECO:0000256" key="3">
    <source>
        <dbReference type="ARBA" id="ARBA00022692"/>
    </source>
</evidence>
<reference evidence="8" key="1">
    <citation type="submission" date="2016-01" db="EMBL/GenBank/DDBJ databases">
        <authorList>
            <person name="Gamez R.M."/>
            <person name="Rodriguez F."/>
            <person name="Bernal J.F."/>
            <person name="Agarwala R."/>
            <person name="Landsman D."/>
            <person name="Marino-Ramirez L."/>
        </authorList>
    </citation>
    <scope>NUCLEOTIDE SEQUENCE [LARGE SCALE GENOMIC DNA]</scope>
    <source>
        <strain evidence="8">Ps006</strain>
    </source>
</reference>
<feature type="transmembrane region" description="Helical" evidence="6">
    <location>
        <begin position="21"/>
        <end position="38"/>
    </location>
</feature>
<accession>A0A0X7K9I4</accession>
<sequence length="241" mass="26774">MKLLTVIFKRQLASYASSPSTYLSVAVFLALCATLGLHTQQWLERNSGDLQAFFEFHPWLYLLLIPTLSTQLWSDEHNASFSNMMKTLPVTSTERVIGKFMAAWVVCSIALLLNFPIVIATHYLGTADNGVIASQFIASWLLAGSYLAVGCFVCVLTHQRIVIFLLTLGLLLTISGLSSILDALEHQAPIWVVDSLISLNPILRFNTMDSGKLPLHDVCYFISIILVFLSATTVTLNYKNR</sequence>
<feature type="transmembrane region" description="Helical" evidence="6">
    <location>
        <begin position="132"/>
        <end position="155"/>
    </location>
</feature>
<name>A0A0X7K9I4_9PSED</name>
<feature type="transmembrane region" description="Helical" evidence="6">
    <location>
        <begin position="96"/>
        <end position="120"/>
    </location>
</feature>
<evidence type="ECO:0000256" key="1">
    <source>
        <dbReference type="ARBA" id="ARBA00004651"/>
    </source>
</evidence>
<feature type="transmembrane region" description="Helical" evidence="6">
    <location>
        <begin position="162"/>
        <end position="181"/>
    </location>
</feature>
<dbReference type="Proteomes" id="UP000067111">
    <property type="component" value="Unassembled WGS sequence"/>
</dbReference>
<dbReference type="InterPro" id="IPR051449">
    <property type="entry name" value="ABC-2_transporter_component"/>
</dbReference>
<dbReference type="PANTHER" id="PTHR30294:SF29">
    <property type="entry name" value="MULTIDRUG ABC TRANSPORTER PERMEASE YBHS-RELATED"/>
    <property type="match status" value="1"/>
</dbReference>
<keyword evidence="3 6" id="KW-0812">Transmembrane</keyword>
<keyword evidence="5 6" id="KW-0472">Membrane</keyword>
<evidence type="ECO:0000313" key="8">
    <source>
        <dbReference type="Proteomes" id="UP000067111"/>
    </source>
</evidence>
<evidence type="ECO:0000256" key="4">
    <source>
        <dbReference type="ARBA" id="ARBA00022989"/>
    </source>
</evidence>
<dbReference type="EMBL" id="LRMR01000005">
    <property type="protein sequence ID" value="KWU52266.1"/>
    <property type="molecule type" value="Genomic_DNA"/>
</dbReference>